<reference evidence="4 6" key="2">
    <citation type="submission" date="2020-02" db="EMBL/GenBank/DDBJ databases">
        <title>Antibiotic susceptibility profiles of lactic acid bacteria isolated from the human vagina and genetic basis of atypical resistances.</title>
        <authorList>
            <person name="Sirichoat A."/>
            <person name="Florez A.B."/>
            <person name="Vazquez L."/>
            <person name="Buppasiri P."/>
            <person name="Panya M."/>
            <person name="Lulitanond V."/>
            <person name="Mayo B."/>
        </authorList>
    </citation>
    <scope>NUCLEOTIDE SEQUENCE [LARGE SCALE GENOMIC DNA]</scope>
    <source>
        <strain evidence="4 6">VA07-1AN</strain>
    </source>
</reference>
<reference evidence="3 5" key="1">
    <citation type="submission" date="2016-01" db="EMBL/GenBank/DDBJ databases">
        <authorList>
            <person name="Oliw E.H."/>
        </authorList>
    </citation>
    <scope>NUCLEOTIDE SEQUENCE [LARGE SCALE GENOMIC DNA]</scope>
    <source>
        <strain evidence="3 5">MJR8628B</strain>
    </source>
</reference>
<dbReference type="PANTHER" id="PTHR43842:SF2">
    <property type="entry name" value="PROPIONYL-COA CARBOXYLASE BETA CHAIN, MITOCHONDRIAL"/>
    <property type="match status" value="1"/>
</dbReference>
<keyword evidence="3" id="KW-0808">Transferase</keyword>
<feature type="domain" description="CoA carboxyltransferase C-terminal" evidence="2">
    <location>
        <begin position="285"/>
        <end position="544"/>
    </location>
</feature>
<evidence type="ECO:0000313" key="4">
    <source>
        <dbReference type="EMBL" id="NGG35662.1"/>
    </source>
</evidence>
<evidence type="ECO:0000259" key="1">
    <source>
        <dbReference type="PROSITE" id="PS50980"/>
    </source>
</evidence>
<dbReference type="InterPro" id="IPR029045">
    <property type="entry name" value="ClpP/crotonase-like_dom_sf"/>
</dbReference>
<dbReference type="InterPro" id="IPR000438">
    <property type="entry name" value="Acetyl_CoA_COase_Trfase_b_su"/>
</dbReference>
<evidence type="ECO:0000313" key="5">
    <source>
        <dbReference type="Proteomes" id="UP000070092"/>
    </source>
</evidence>
<dbReference type="RefSeq" id="WP_013390270.1">
    <property type="nucleotide sequence ID" value="NZ_AP031420.1"/>
</dbReference>
<proteinExistence type="predicted"/>
<comment type="caution">
    <text evidence="3">The sequence shown here is derived from an EMBL/GenBank/DDBJ whole genome shotgun (WGS) entry which is preliminary data.</text>
</comment>
<dbReference type="InterPro" id="IPR051047">
    <property type="entry name" value="AccD/PCCB"/>
</dbReference>
<dbReference type="Pfam" id="PF01039">
    <property type="entry name" value="Carboxyl_trans"/>
    <property type="match status" value="1"/>
</dbReference>
<dbReference type="InterPro" id="IPR011763">
    <property type="entry name" value="COA_CT_C"/>
</dbReference>
<accession>A0A0E2ZVL0</accession>
<name>A0A0E2ZVL0_BIFBI</name>
<dbReference type="GeneID" id="93093194"/>
<dbReference type="SUPFAM" id="SSF52096">
    <property type="entry name" value="ClpP/crotonase"/>
    <property type="match status" value="2"/>
</dbReference>
<dbReference type="PRINTS" id="PR01070">
    <property type="entry name" value="ACCCTRFRASEB"/>
</dbReference>
<dbReference type="Proteomes" id="UP000488776">
    <property type="component" value="Unassembled WGS sequence"/>
</dbReference>
<feature type="domain" description="CoA carboxyltransferase N-terminal" evidence="1">
    <location>
        <begin position="28"/>
        <end position="280"/>
    </location>
</feature>
<dbReference type="PATRIC" id="fig|1681.23.peg.305"/>
<protein>
    <submittedName>
        <fullName evidence="4">Acyl-CoA carboxylase subunit beta</fullName>
    </submittedName>
    <submittedName>
        <fullName evidence="3">Carboxyl transferase domain protein</fullName>
    </submittedName>
</protein>
<dbReference type="GO" id="GO:0006633">
    <property type="term" value="P:fatty acid biosynthetic process"/>
    <property type="evidence" value="ECO:0007669"/>
    <property type="project" value="InterPro"/>
</dbReference>
<dbReference type="InterPro" id="IPR011762">
    <property type="entry name" value="COA_CT_N"/>
</dbReference>
<gene>
    <name evidence="4" type="ORF">G5T23_01135</name>
    <name evidence="3" type="ORF">HMPREF3196_01263</name>
</gene>
<dbReference type="AlphaFoldDB" id="A0A0E2ZVL0"/>
<dbReference type="PROSITE" id="PS50989">
    <property type="entry name" value="COA_CT_CTER"/>
    <property type="match status" value="1"/>
</dbReference>
<sequence length="544" mass="58129">MTDIMNSPAVKQVMKQPGHVSADGAAQAQGEQPIRAAVVRAAELARDAESNARTRQHAKGKMTARERLGLLLDTGSFEEIGRFRGGDINGGKAGSAVITGFGDVYGRKIAVYAQDFSVRGGTLGRAEGEKICHLMDMALDLKVPIVAIVDSGGARIQEGVAALTQYGHIFRKTCDASGFVPQISLILGPCAGGAVYCPALTDLIVMTKENSDMFVTGPDVVKAATGETISMNDLGGGLVHSTKSGVAHYLGEDEADAIDYARTVLAYLPSNSDAQPPMYAYAATRADRETAKRLTDIVPDNDRQPYDVLDVIRCIVDYGEFVQVHELFATSAVVGFACIDGRPIGVVANQPNVRAGILDVDASEKVARFVRLCDSFNLPVITLVDTPGYKPGADQEHAGIIRRGAKVIYAYANAQVPMVTVVLRKAFGGAYIVMGSKAIGADMNFAWPSSQIAVLGATGAVNIIHRKDFVKAKEAGEDVDALRAKLAAEYERTTVNANLSLEMGEIDAMIDPEQTRQAIAESLRLLADKKRVRRTTKHHGNQPL</sequence>
<dbReference type="InterPro" id="IPR034733">
    <property type="entry name" value="AcCoA_carboxyl_beta"/>
</dbReference>
<dbReference type="EMBL" id="JAAJBJ010000001">
    <property type="protein sequence ID" value="NGG35662.1"/>
    <property type="molecule type" value="Genomic_DNA"/>
</dbReference>
<evidence type="ECO:0000313" key="6">
    <source>
        <dbReference type="Proteomes" id="UP000488776"/>
    </source>
</evidence>
<dbReference type="PROSITE" id="PS50980">
    <property type="entry name" value="COA_CT_NTER"/>
    <property type="match status" value="1"/>
</dbReference>
<dbReference type="EMBL" id="LRPO01000034">
    <property type="protein sequence ID" value="KWZ81117.1"/>
    <property type="molecule type" value="Genomic_DNA"/>
</dbReference>
<dbReference type="GO" id="GO:0003989">
    <property type="term" value="F:acetyl-CoA carboxylase activity"/>
    <property type="evidence" value="ECO:0007669"/>
    <property type="project" value="InterPro"/>
</dbReference>
<dbReference type="PANTHER" id="PTHR43842">
    <property type="entry name" value="PROPIONYL-COA CARBOXYLASE BETA CHAIN"/>
    <property type="match status" value="1"/>
</dbReference>
<evidence type="ECO:0000313" key="3">
    <source>
        <dbReference type="EMBL" id="KWZ81117.1"/>
    </source>
</evidence>
<evidence type="ECO:0000259" key="2">
    <source>
        <dbReference type="PROSITE" id="PS50989"/>
    </source>
</evidence>
<dbReference type="Gene3D" id="3.90.226.10">
    <property type="entry name" value="2-enoyl-CoA Hydratase, Chain A, domain 1"/>
    <property type="match status" value="2"/>
</dbReference>
<dbReference type="GO" id="GO:0009317">
    <property type="term" value="C:acetyl-CoA carboxylase complex"/>
    <property type="evidence" value="ECO:0007669"/>
    <property type="project" value="InterPro"/>
</dbReference>
<dbReference type="Proteomes" id="UP000070092">
    <property type="component" value="Unassembled WGS sequence"/>
</dbReference>
<dbReference type="GO" id="GO:0016740">
    <property type="term" value="F:transferase activity"/>
    <property type="evidence" value="ECO:0007669"/>
    <property type="project" value="UniProtKB-KW"/>
</dbReference>
<organism evidence="3 5">
    <name type="scientific">Bifidobacterium bifidum</name>
    <dbReference type="NCBI Taxonomy" id="1681"/>
    <lineage>
        <taxon>Bacteria</taxon>
        <taxon>Bacillati</taxon>
        <taxon>Actinomycetota</taxon>
        <taxon>Actinomycetes</taxon>
        <taxon>Bifidobacteriales</taxon>
        <taxon>Bifidobacteriaceae</taxon>
        <taxon>Bifidobacterium</taxon>
    </lineage>
</organism>
<dbReference type="GO" id="GO:0004658">
    <property type="term" value="F:propionyl-CoA carboxylase activity"/>
    <property type="evidence" value="ECO:0007669"/>
    <property type="project" value="TreeGrafter"/>
</dbReference>